<comment type="similarity">
    <text evidence="1">Belongs to the ABC transporter superfamily.</text>
</comment>
<keyword evidence="4" id="KW-0547">Nucleotide-binding</keyword>
<dbReference type="RefSeq" id="WP_184338295.1">
    <property type="nucleotide sequence ID" value="NZ_JACHIG010000001.1"/>
</dbReference>
<dbReference type="GO" id="GO:0005524">
    <property type="term" value="F:ATP binding"/>
    <property type="evidence" value="ECO:0007669"/>
    <property type="project" value="UniProtKB-KW"/>
</dbReference>
<dbReference type="InterPro" id="IPR027417">
    <property type="entry name" value="P-loop_NTPase"/>
</dbReference>
<evidence type="ECO:0000313" key="7">
    <source>
        <dbReference type="EMBL" id="MBB5031366.1"/>
    </source>
</evidence>
<dbReference type="SUPFAM" id="SSF52540">
    <property type="entry name" value="P-loop containing nucleoside triphosphate hydrolases"/>
    <property type="match status" value="1"/>
</dbReference>
<proteinExistence type="inferred from homology"/>
<dbReference type="Proteomes" id="UP000590740">
    <property type="component" value="Unassembled WGS sequence"/>
</dbReference>
<evidence type="ECO:0000256" key="5">
    <source>
        <dbReference type="ARBA" id="ARBA00022840"/>
    </source>
</evidence>
<dbReference type="InterPro" id="IPR050763">
    <property type="entry name" value="ABC_transporter_ATP-binding"/>
</dbReference>
<dbReference type="CDD" id="cd03230">
    <property type="entry name" value="ABC_DR_subfamily_A"/>
    <property type="match status" value="1"/>
</dbReference>
<keyword evidence="8" id="KW-1185">Reference proteome</keyword>
<keyword evidence="3" id="KW-0536">Nodulation</keyword>
<keyword evidence="5 7" id="KW-0067">ATP-binding</keyword>
<protein>
    <submittedName>
        <fullName evidence="7">ABC-2 type transport system ATP-binding protein</fullName>
    </submittedName>
</protein>
<gene>
    <name evidence="7" type="ORF">HNQ65_000920</name>
</gene>
<dbReference type="EMBL" id="JACHIG010000001">
    <property type="protein sequence ID" value="MBB5031366.1"/>
    <property type="molecule type" value="Genomic_DNA"/>
</dbReference>
<accession>A0A7W7Y822</accession>
<dbReference type="PANTHER" id="PTHR42711:SF5">
    <property type="entry name" value="ABC TRANSPORTER ATP-BINDING PROTEIN NATA"/>
    <property type="match status" value="1"/>
</dbReference>
<evidence type="ECO:0000256" key="1">
    <source>
        <dbReference type="ARBA" id="ARBA00005417"/>
    </source>
</evidence>
<evidence type="ECO:0000256" key="3">
    <source>
        <dbReference type="ARBA" id="ARBA00022458"/>
    </source>
</evidence>
<reference evidence="7 8" key="1">
    <citation type="submission" date="2020-08" db="EMBL/GenBank/DDBJ databases">
        <title>Genomic Encyclopedia of Type Strains, Phase IV (KMG-IV): sequencing the most valuable type-strain genomes for metagenomic binning, comparative biology and taxonomic classification.</title>
        <authorList>
            <person name="Goeker M."/>
        </authorList>
    </citation>
    <scope>NUCLEOTIDE SEQUENCE [LARGE SCALE GENOMIC DNA]</scope>
    <source>
        <strain evidence="7 8">DSM 12252</strain>
    </source>
</reference>
<dbReference type="PANTHER" id="PTHR42711">
    <property type="entry name" value="ABC TRANSPORTER ATP-BINDING PROTEIN"/>
    <property type="match status" value="1"/>
</dbReference>
<dbReference type="Gene3D" id="3.40.50.300">
    <property type="entry name" value="P-loop containing nucleotide triphosphate hydrolases"/>
    <property type="match status" value="1"/>
</dbReference>
<sequence>MIQVKNLIKVFGTKVAVDDVSFSVEKGEVLGFLGPNGAGKSTTMRMVTGYFRPTSGSVKLCGVDMVEEPELAKQRLGYLPENAPLYSDMTVASFLGFCAELRGIHGAARTKAIDRVLDLCFLDSVRNQSVDTLSKGYRHRTCFAQSIIHDPDVLILDEPTDGLDPNQKHEVRGMIKRMGQDKAIIFSTHILEEVEAACSRAIIIDRGKIVADGTPESLKKLVPGAASLDEVFRKITKPDTAQKKAA</sequence>
<dbReference type="InterPro" id="IPR003439">
    <property type="entry name" value="ABC_transporter-like_ATP-bd"/>
</dbReference>
<dbReference type="InterPro" id="IPR003593">
    <property type="entry name" value="AAA+_ATPase"/>
</dbReference>
<evidence type="ECO:0000313" key="8">
    <source>
        <dbReference type="Proteomes" id="UP000590740"/>
    </source>
</evidence>
<organism evidence="7 8">
    <name type="scientific">Prosthecobacter vanneervenii</name>
    <dbReference type="NCBI Taxonomy" id="48466"/>
    <lineage>
        <taxon>Bacteria</taxon>
        <taxon>Pseudomonadati</taxon>
        <taxon>Verrucomicrobiota</taxon>
        <taxon>Verrucomicrobiia</taxon>
        <taxon>Verrucomicrobiales</taxon>
        <taxon>Verrucomicrobiaceae</taxon>
        <taxon>Prosthecobacter</taxon>
    </lineage>
</organism>
<evidence type="ECO:0000259" key="6">
    <source>
        <dbReference type="PROSITE" id="PS50893"/>
    </source>
</evidence>
<feature type="domain" description="ABC transporter" evidence="6">
    <location>
        <begin position="2"/>
        <end position="231"/>
    </location>
</feature>
<dbReference type="GO" id="GO:0016887">
    <property type="term" value="F:ATP hydrolysis activity"/>
    <property type="evidence" value="ECO:0007669"/>
    <property type="project" value="InterPro"/>
</dbReference>
<dbReference type="SMART" id="SM00382">
    <property type="entry name" value="AAA"/>
    <property type="match status" value="1"/>
</dbReference>
<name>A0A7W7Y822_9BACT</name>
<keyword evidence="2" id="KW-0813">Transport</keyword>
<comment type="caution">
    <text evidence="7">The sequence shown here is derived from an EMBL/GenBank/DDBJ whole genome shotgun (WGS) entry which is preliminary data.</text>
</comment>
<evidence type="ECO:0000256" key="2">
    <source>
        <dbReference type="ARBA" id="ARBA00022448"/>
    </source>
</evidence>
<dbReference type="Pfam" id="PF00005">
    <property type="entry name" value="ABC_tran"/>
    <property type="match status" value="1"/>
</dbReference>
<evidence type="ECO:0000256" key="4">
    <source>
        <dbReference type="ARBA" id="ARBA00022741"/>
    </source>
</evidence>
<dbReference type="AlphaFoldDB" id="A0A7W7Y822"/>
<dbReference type="PROSITE" id="PS50893">
    <property type="entry name" value="ABC_TRANSPORTER_2"/>
    <property type="match status" value="1"/>
</dbReference>